<feature type="transmembrane region" description="Helical" evidence="10">
    <location>
        <begin position="169"/>
        <end position="192"/>
    </location>
</feature>
<protein>
    <recommendedName>
        <fullName evidence="11">Type II secretion system protein GspF domain-containing protein</fullName>
    </recommendedName>
</protein>
<dbReference type="PANTHER" id="PTHR30012">
    <property type="entry name" value="GENERAL SECRETION PATHWAY PROTEIN"/>
    <property type="match status" value="1"/>
</dbReference>
<evidence type="ECO:0000259" key="11">
    <source>
        <dbReference type="Pfam" id="PF00482"/>
    </source>
</evidence>
<dbReference type="GO" id="GO:0009306">
    <property type="term" value="P:protein secretion"/>
    <property type="evidence" value="ECO:0007669"/>
    <property type="project" value="InterPro"/>
</dbReference>
<keyword evidence="7 10" id="KW-1133">Transmembrane helix</keyword>
<dbReference type="InterPro" id="IPR003004">
    <property type="entry name" value="GspF/PilC"/>
</dbReference>
<dbReference type="FunFam" id="1.20.81.30:FF:000001">
    <property type="entry name" value="Type II secretion system protein F"/>
    <property type="match status" value="1"/>
</dbReference>
<dbReference type="InterPro" id="IPR018076">
    <property type="entry name" value="T2SS_GspF_dom"/>
</dbReference>
<dbReference type="PROSITE" id="PS00874">
    <property type="entry name" value="T2SP_F"/>
    <property type="match status" value="1"/>
</dbReference>
<dbReference type="InterPro" id="IPR001992">
    <property type="entry name" value="T2SS_GspF/T4SS_PilC_CS"/>
</dbReference>
<evidence type="ECO:0000256" key="3">
    <source>
        <dbReference type="ARBA" id="ARBA00022448"/>
    </source>
</evidence>
<reference evidence="13" key="1">
    <citation type="submission" date="2016-06" db="EMBL/GenBank/DDBJ databases">
        <authorList>
            <person name="Nascimento L."/>
            <person name="Pereira R.V."/>
            <person name="Martins L.F."/>
            <person name="Quaggio R.B."/>
            <person name="Silva A.M."/>
            <person name="Setubal J.C."/>
        </authorList>
    </citation>
    <scope>NUCLEOTIDE SEQUENCE [LARGE SCALE GENOMIC DNA]</scope>
</reference>
<dbReference type="InterPro" id="IPR042094">
    <property type="entry name" value="T2SS_GspF_sf"/>
</dbReference>
<keyword evidence="3 9" id="KW-0813">Transport</keyword>
<evidence type="ECO:0000256" key="6">
    <source>
        <dbReference type="ARBA" id="ARBA00022692"/>
    </source>
</evidence>
<evidence type="ECO:0000256" key="5">
    <source>
        <dbReference type="ARBA" id="ARBA00022519"/>
    </source>
</evidence>
<keyword evidence="8 10" id="KW-0472">Membrane</keyword>
<sequence>MAEYQYRAVNRTGRTMRGRIEASDEMAATLQLRERGLYPVRLEPLEEKSLLQREVDLRSLTMGRVGLKDFVPFCRQFAALVRAGVTVVQSLEILTAQTSNKALKKALEQVTADVREGKSLQDAFSRHPKAFPEMFVNLIGVGEFSGQLETVLDRLADFYEKERTTRQKIVSALTYPLAVLTVAVAVSIFLLIRVVPQFVESFEAQGVPLPLPTRITVAVSNFMVHRWYLVLLLIILLAALMMYARRTPQGQMIWGRLTLVVPVFGKLSQKNLLARFSRTFAL</sequence>
<gene>
    <name evidence="12" type="ORF">BAA01_12340</name>
</gene>
<dbReference type="EMBL" id="LZRT01000051">
    <property type="protein sequence ID" value="OUM89158.1"/>
    <property type="molecule type" value="Genomic_DNA"/>
</dbReference>
<evidence type="ECO:0000256" key="8">
    <source>
        <dbReference type="ARBA" id="ARBA00023136"/>
    </source>
</evidence>
<feature type="domain" description="Type II secretion system protein GspF" evidence="11">
    <location>
        <begin position="73"/>
        <end position="196"/>
    </location>
</feature>
<evidence type="ECO:0000256" key="1">
    <source>
        <dbReference type="ARBA" id="ARBA00004429"/>
    </source>
</evidence>
<dbReference type="PANTHER" id="PTHR30012:SF0">
    <property type="entry name" value="TYPE II SECRETION SYSTEM PROTEIN F-RELATED"/>
    <property type="match status" value="1"/>
</dbReference>
<evidence type="ECO:0000313" key="12">
    <source>
        <dbReference type="EMBL" id="OUM89158.1"/>
    </source>
</evidence>
<keyword evidence="4" id="KW-1003">Cell membrane</keyword>
<feature type="transmembrane region" description="Helical" evidence="10">
    <location>
        <begin position="227"/>
        <end position="244"/>
    </location>
</feature>
<evidence type="ECO:0000313" key="13">
    <source>
        <dbReference type="Proteomes" id="UP000196475"/>
    </source>
</evidence>
<keyword evidence="6 9" id="KW-0812">Transmembrane</keyword>
<organism evidence="12 13">
    <name type="scientific">Bacillus thermozeamaize</name>
    <dbReference type="NCBI Taxonomy" id="230954"/>
    <lineage>
        <taxon>Bacteria</taxon>
        <taxon>Bacillati</taxon>
        <taxon>Bacillota</taxon>
        <taxon>Bacilli</taxon>
        <taxon>Bacillales</taxon>
        <taxon>Bacillaceae</taxon>
        <taxon>Bacillus</taxon>
    </lineage>
</organism>
<comment type="subcellular location">
    <subcellularLocation>
        <location evidence="1">Cell inner membrane</location>
        <topology evidence="1">Multi-pass membrane protein</topology>
    </subcellularLocation>
    <subcellularLocation>
        <location evidence="9">Cell membrane</location>
        <topology evidence="9">Multi-pass membrane protein</topology>
    </subcellularLocation>
</comment>
<dbReference type="GO" id="GO:0005886">
    <property type="term" value="C:plasma membrane"/>
    <property type="evidence" value="ECO:0007669"/>
    <property type="project" value="UniProtKB-SubCell"/>
</dbReference>
<keyword evidence="5" id="KW-0997">Cell inner membrane</keyword>
<accession>A0A1Y3PVF7</accession>
<evidence type="ECO:0000256" key="10">
    <source>
        <dbReference type="SAM" id="Phobius"/>
    </source>
</evidence>
<dbReference type="Gene3D" id="1.20.81.30">
    <property type="entry name" value="Type II secretion system (T2SS), domain F"/>
    <property type="match status" value="1"/>
</dbReference>
<dbReference type="PRINTS" id="PR00812">
    <property type="entry name" value="BCTERIALGSPF"/>
</dbReference>
<comment type="similarity">
    <text evidence="2 9">Belongs to the GSP F family.</text>
</comment>
<evidence type="ECO:0000256" key="7">
    <source>
        <dbReference type="ARBA" id="ARBA00022989"/>
    </source>
</evidence>
<dbReference type="AlphaFoldDB" id="A0A1Y3PVF7"/>
<proteinExistence type="inferred from homology"/>
<dbReference type="Pfam" id="PF00482">
    <property type="entry name" value="T2SSF"/>
    <property type="match status" value="1"/>
</dbReference>
<feature type="non-terminal residue" evidence="12">
    <location>
        <position position="282"/>
    </location>
</feature>
<evidence type="ECO:0000256" key="4">
    <source>
        <dbReference type="ARBA" id="ARBA00022475"/>
    </source>
</evidence>
<dbReference type="Proteomes" id="UP000196475">
    <property type="component" value="Unassembled WGS sequence"/>
</dbReference>
<comment type="caution">
    <text evidence="12">The sequence shown here is derived from an EMBL/GenBank/DDBJ whole genome shotgun (WGS) entry which is preliminary data.</text>
</comment>
<evidence type="ECO:0000256" key="2">
    <source>
        <dbReference type="ARBA" id="ARBA00005745"/>
    </source>
</evidence>
<name>A0A1Y3PVF7_9BACI</name>
<evidence type="ECO:0000256" key="9">
    <source>
        <dbReference type="RuleBase" id="RU003923"/>
    </source>
</evidence>